<name>A0ABY9YSF7_9GAMM</name>
<accession>A0ABY9YSF7</accession>
<gene>
    <name evidence="1" type="ORF">PDM29_06225</name>
</gene>
<proteinExistence type="predicted"/>
<reference evidence="1 2" key="1">
    <citation type="submission" date="2022-12" db="EMBL/GenBank/DDBJ databases">
        <title>Two new species, Stenotrophomonas aracearum and Stenotrophomonas oahuensis, isolated from Anthurium (Araceae family) in Hawaii.</title>
        <authorList>
            <person name="Chunag S.C."/>
            <person name="Dobhal S."/>
            <person name="Alvarez A."/>
            <person name="Arif M."/>
        </authorList>
    </citation>
    <scope>NUCLEOTIDE SEQUENCE [LARGE SCALE GENOMIC DNA]</scope>
    <source>
        <strain evidence="1 2">A5586</strain>
    </source>
</reference>
<evidence type="ECO:0000313" key="1">
    <source>
        <dbReference type="EMBL" id="WNH53874.1"/>
    </source>
</evidence>
<evidence type="ECO:0000313" key="2">
    <source>
        <dbReference type="Proteomes" id="UP001302072"/>
    </source>
</evidence>
<organism evidence="1 2">
    <name type="scientific">Stenotrophomonas oahuensis</name>
    <dbReference type="NCBI Taxonomy" id="3003271"/>
    <lineage>
        <taxon>Bacteria</taxon>
        <taxon>Pseudomonadati</taxon>
        <taxon>Pseudomonadota</taxon>
        <taxon>Gammaproteobacteria</taxon>
        <taxon>Lysobacterales</taxon>
        <taxon>Lysobacteraceae</taxon>
        <taxon>Stenotrophomonas</taxon>
    </lineage>
</organism>
<dbReference type="RefSeq" id="WP_260341558.1">
    <property type="nucleotide sequence ID" value="NZ_CP115541.1"/>
</dbReference>
<protein>
    <recommendedName>
        <fullName evidence="3">Toxin SymE-like domain-containing protein</fullName>
    </recommendedName>
</protein>
<dbReference type="Proteomes" id="UP001302072">
    <property type="component" value="Chromosome"/>
</dbReference>
<dbReference type="EMBL" id="CP115541">
    <property type="protein sequence ID" value="WNH53874.1"/>
    <property type="molecule type" value="Genomic_DNA"/>
</dbReference>
<evidence type="ECO:0008006" key="3">
    <source>
        <dbReference type="Google" id="ProtNLM"/>
    </source>
</evidence>
<sequence length="123" mass="13335">MTINWDDTPNHGIRGGQEIKIDADTGEISYIVTMGRVSDIPGTPGYDEPCMHLEGQWLADAGMGAGTWLRVDLGEKSFLLVPVKASEVPELDADGMSKDGVPYIQVGSYTLPSKAKRQRRADA</sequence>
<keyword evidence="2" id="KW-1185">Reference proteome</keyword>